<sequence length="59" mass="6439">MTYEEYIKSLDLPSGVGISTSEAFQAGRESLAAELEEFWDDTKSMGEFAEDVAGFLGVL</sequence>
<gene>
    <name evidence="1" type="ORF">LCGC14_1091400</name>
</gene>
<protein>
    <submittedName>
        <fullName evidence="1">Uncharacterized protein</fullName>
    </submittedName>
</protein>
<proteinExistence type="predicted"/>
<organism evidence="1">
    <name type="scientific">marine sediment metagenome</name>
    <dbReference type="NCBI Taxonomy" id="412755"/>
    <lineage>
        <taxon>unclassified sequences</taxon>
        <taxon>metagenomes</taxon>
        <taxon>ecological metagenomes</taxon>
    </lineage>
</organism>
<dbReference type="EMBL" id="LAZR01004851">
    <property type="protein sequence ID" value="KKN05030.1"/>
    <property type="molecule type" value="Genomic_DNA"/>
</dbReference>
<dbReference type="AlphaFoldDB" id="A0A0F9MCA9"/>
<evidence type="ECO:0000313" key="1">
    <source>
        <dbReference type="EMBL" id="KKN05030.1"/>
    </source>
</evidence>
<name>A0A0F9MCA9_9ZZZZ</name>
<reference evidence="1" key="1">
    <citation type="journal article" date="2015" name="Nature">
        <title>Complex archaea that bridge the gap between prokaryotes and eukaryotes.</title>
        <authorList>
            <person name="Spang A."/>
            <person name="Saw J.H."/>
            <person name="Jorgensen S.L."/>
            <person name="Zaremba-Niedzwiedzka K."/>
            <person name="Martijn J."/>
            <person name="Lind A.E."/>
            <person name="van Eijk R."/>
            <person name="Schleper C."/>
            <person name="Guy L."/>
            <person name="Ettema T.J."/>
        </authorList>
    </citation>
    <scope>NUCLEOTIDE SEQUENCE</scope>
</reference>
<accession>A0A0F9MCA9</accession>
<comment type="caution">
    <text evidence="1">The sequence shown here is derived from an EMBL/GenBank/DDBJ whole genome shotgun (WGS) entry which is preliminary data.</text>
</comment>